<accession>A0A174REL7</accession>
<evidence type="ECO:0000313" key="3">
    <source>
        <dbReference type="Proteomes" id="UP000095766"/>
    </source>
</evidence>
<proteinExistence type="predicted"/>
<dbReference type="AlphaFoldDB" id="A0A174REL7"/>
<dbReference type="Pfam" id="PF14058">
    <property type="entry name" value="PcfK"/>
    <property type="match status" value="1"/>
</dbReference>
<feature type="compositionally biased region" description="Polar residues" evidence="1">
    <location>
        <begin position="128"/>
        <end position="138"/>
    </location>
</feature>
<gene>
    <name evidence="2" type="ORF">ERS852510_02464</name>
</gene>
<feature type="region of interest" description="Disordered" evidence="1">
    <location>
        <begin position="114"/>
        <end position="138"/>
    </location>
</feature>
<organism evidence="2 3">
    <name type="scientific">Bacteroides uniformis</name>
    <dbReference type="NCBI Taxonomy" id="820"/>
    <lineage>
        <taxon>Bacteria</taxon>
        <taxon>Pseudomonadati</taxon>
        <taxon>Bacteroidota</taxon>
        <taxon>Bacteroidia</taxon>
        <taxon>Bacteroidales</taxon>
        <taxon>Bacteroidaceae</taxon>
        <taxon>Bacteroides</taxon>
    </lineage>
</organism>
<dbReference type="Proteomes" id="UP000095766">
    <property type="component" value="Unassembled WGS sequence"/>
</dbReference>
<evidence type="ECO:0000256" key="1">
    <source>
        <dbReference type="SAM" id="MobiDB-lite"/>
    </source>
</evidence>
<protein>
    <recommendedName>
        <fullName evidence="4">PcfK-like protein</fullName>
    </recommendedName>
</protein>
<name>A0A174REL7_BACUN</name>
<sequence>MQVSASFKNSIQSYLEQRAEYDELFARSYRNPLKNIEDCITYILNYVQKSGCNGFDDDEIFGQAVHYYDETDIEVGKPIDCKVAVNHHVELTEEEKAEARKEAIKRAENEAYNRMAQRKTAPKKESKNSNNGQMTLLF</sequence>
<dbReference type="RefSeq" id="WP_057253466.1">
    <property type="nucleotide sequence ID" value="NZ_CZAO01000011.1"/>
</dbReference>
<reference evidence="2 3" key="1">
    <citation type="submission" date="2015-09" db="EMBL/GenBank/DDBJ databases">
        <authorList>
            <consortium name="Pathogen Informatics"/>
        </authorList>
    </citation>
    <scope>NUCLEOTIDE SEQUENCE [LARGE SCALE GENOMIC DNA]</scope>
    <source>
        <strain evidence="2 3">2789STDY5834898</strain>
    </source>
</reference>
<dbReference type="InterPro" id="IPR025624">
    <property type="entry name" value="PcfK"/>
</dbReference>
<evidence type="ECO:0000313" key="2">
    <source>
        <dbReference type="EMBL" id="CUP83943.1"/>
    </source>
</evidence>
<dbReference type="EMBL" id="CZAO01000011">
    <property type="protein sequence ID" value="CUP83943.1"/>
    <property type="molecule type" value="Genomic_DNA"/>
</dbReference>
<evidence type="ECO:0008006" key="4">
    <source>
        <dbReference type="Google" id="ProtNLM"/>
    </source>
</evidence>